<accession>A0A9D1F7N6</accession>
<dbReference type="InterPro" id="IPR025877">
    <property type="entry name" value="MobA-like_NTP_Trfase"/>
</dbReference>
<reference evidence="2" key="1">
    <citation type="submission" date="2020-10" db="EMBL/GenBank/DDBJ databases">
        <authorList>
            <person name="Gilroy R."/>
        </authorList>
    </citation>
    <scope>NUCLEOTIDE SEQUENCE</scope>
    <source>
        <strain evidence="2">ChiBcec16-1751</strain>
    </source>
</reference>
<dbReference type="InterPro" id="IPR029044">
    <property type="entry name" value="Nucleotide-diphossugar_trans"/>
</dbReference>
<comment type="caution">
    <text evidence="2">The sequence shown here is derived from an EMBL/GenBank/DDBJ whole genome shotgun (WGS) entry which is preliminary data.</text>
</comment>
<organism evidence="2 3">
    <name type="scientific">Candidatus Avoscillospira avistercoris</name>
    <dbReference type="NCBI Taxonomy" id="2840707"/>
    <lineage>
        <taxon>Bacteria</taxon>
        <taxon>Bacillati</taxon>
        <taxon>Bacillota</taxon>
        <taxon>Clostridia</taxon>
        <taxon>Eubacteriales</taxon>
        <taxon>Oscillospiraceae</taxon>
        <taxon>Oscillospiraceae incertae sedis</taxon>
        <taxon>Candidatus Avoscillospira</taxon>
    </lineage>
</organism>
<sequence>MEPLRVGCLLMAAGSGSRFGGCKLQAELDGKTLLERALETIPDGVFAKIVVVTSPELAEQVGGYPAEVCINERPEEGLSRTVRLGTEQLMDCDGILYLVSDQPLLEPSTVGRIVSAWRREPERIAAACHGGRRGNPCLFPKKLYGELCSLTGDTGGSAVIKAHEELLLPVETDERELTDVDTPETLHVLQQENS</sequence>
<dbReference type="AlphaFoldDB" id="A0A9D1F7N6"/>
<dbReference type="EMBL" id="DVJJ01000025">
    <property type="protein sequence ID" value="HIS64022.1"/>
    <property type="molecule type" value="Genomic_DNA"/>
</dbReference>
<dbReference type="CDD" id="cd04182">
    <property type="entry name" value="GT_2_like_f"/>
    <property type="match status" value="1"/>
</dbReference>
<evidence type="ECO:0000313" key="3">
    <source>
        <dbReference type="Proteomes" id="UP000886741"/>
    </source>
</evidence>
<evidence type="ECO:0000313" key="2">
    <source>
        <dbReference type="EMBL" id="HIS64022.1"/>
    </source>
</evidence>
<gene>
    <name evidence="2" type="ORF">IAA83_01450</name>
</gene>
<dbReference type="Proteomes" id="UP000886741">
    <property type="component" value="Unassembled WGS sequence"/>
</dbReference>
<dbReference type="Gene3D" id="3.90.550.10">
    <property type="entry name" value="Spore Coat Polysaccharide Biosynthesis Protein SpsA, Chain A"/>
    <property type="match status" value="1"/>
</dbReference>
<proteinExistence type="predicted"/>
<dbReference type="PANTHER" id="PTHR43777">
    <property type="entry name" value="MOLYBDENUM COFACTOR CYTIDYLYLTRANSFERASE"/>
    <property type="match status" value="1"/>
</dbReference>
<dbReference type="Pfam" id="PF12804">
    <property type="entry name" value="NTP_transf_3"/>
    <property type="match status" value="1"/>
</dbReference>
<reference evidence="2" key="2">
    <citation type="journal article" date="2021" name="PeerJ">
        <title>Extensive microbial diversity within the chicken gut microbiome revealed by metagenomics and culture.</title>
        <authorList>
            <person name="Gilroy R."/>
            <person name="Ravi A."/>
            <person name="Getino M."/>
            <person name="Pursley I."/>
            <person name="Horton D.L."/>
            <person name="Alikhan N.F."/>
            <person name="Baker D."/>
            <person name="Gharbi K."/>
            <person name="Hall N."/>
            <person name="Watson M."/>
            <person name="Adriaenssens E.M."/>
            <person name="Foster-Nyarko E."/>
            <person name="Jarju S."/>
            <person name="Secka A."/>
            <person name="Antonio M."/>
            <person name="Oren A."/>
            <person name="Chaudhuri R.R."/>
            <person name="La Ragione R."/>
            <person name="Hildebrand F."/>
            <person name="Pallen M.J."/>
        </authorList>
    </citation>
    <scope>NUCLEOTIDE SEQUENCE</scope>
    <source>
        <strain evidence="2">ChiBcec16-1751</strain>
    </source>
</reference>
<dbReference type="PANTHER" id="PTHR43777:SF1">
    <property type="entry name" value="MOLYBDENUM COFACTOR CYTIDYLYLTRANSFERASE"/>
    <property type="match status" value="1"/>
</dbReference>
<protein>
    <submittedName>
        <fullName evidence="2">Nucleotidyltransferase family protein</fullName>
    </submittedName>
</protein>
<dbReference type="GO" id="GO:0016779">
    <property type="term" value="F:nucleotidyltransferase activity"/>
    <property type="evidence" value="ECO:0007669"/>
    <property type="project" value="UniProtKB-ARBA"/>
</dbReference>
<name>A0A9D1F7N6_9FIRM</name>
<dbReference type="SUPFAM" id="SSF53448">
    <property type="entry name" value="Nucleotide-diphospho-sugar transferases"/>
    <property type="match status" value="1"/>
</dbReference>
<evidence type="ECO:0000259" key="1">
    <source>
        <dbReference type="Pfam" id="PF12804"/>
    </source>
</evidence>
<feature type="domain" description="MobA-like NTP transferase" evidence="1">
    <location>
        <begin position="8"/>
        <end position="165"/>
    </location>
</feature>